<dbReference type="Proteomes" id="UP000191897">
    <property type="component" value="Unassembled WGS sequence"/>
</dbReference>
<sequence length="299" mass="33418">MAIWCLTEMCCRTSLCRTAQFDRYGISGRDPKPCGRATAVPRSTPGALHQQQITMLSTSKHARHATDRKPQTGHKKEHLKTLSRPTAIERRIRQTIDVASGVIHSGRGYGRGHRGLDLTCLIEERLRLDRFPATASPTFFPCELRSHSSQPKKAVFFRPSLHSGPFGMRSDRPRSIRQSSRTRWSRPDQLERITTMAVIGEFTTSGNTITGNVRTLTVSLKARLNPIERTSRDAPDFRITAGLGVEIGAGWSQISNDGEPYISVKLDDPSFNAPINAALWPAEKDGDYTLVWNRPKRDA</sequence>
<evidence type="ECO:0000313" key="3">
    <source>
        <dbReference type="Proteomes" id="UP000191897"/>
    </source>
</evidence>
<reference evidence="2 3" key="1">
    <citation type="submission" date="2016-01" db="EMBL/GenBank/DDBJ databases">
        <authorList>
            <person name="Oliw E.H."/>
        </authorList>
    </citation>
    <scope>NUCLEOTIDE SEQUENCE [LARGE SCALE GENOMIC DNA]</scope>
    <source>
        <strain evidence="2 3">Kerr 14</strain>
    </source>
</reference>
<feature type="region of interest" description="Disordered" evidence="1">
    <location>
        <begin position="58"/>
        <end position="79"/>
    </location>
</feature>
<gene>
    <name evidence="2" type="ORF">AGR4C_pa70014</name>
</gene>
<evidence type="ECO:0000256" key="1">
    <source>
        <dbReference type="SAM" id="MobiDB-lite"/>
    </source>
</evidence>
<evidence type="ECO:0000313" key="2">
    <source>
        <dbReference type="EMBL" id="CUX66388.1"/>
    </source>
</evidence>
<name>A0A1S7SDK4_AGRTU</name>
<evidence type="ECO:0008006" key="4">
    <source>
        <dbReference type="Google" id="ProtNLM"/>
    </source>
</evidence>
<proteinExistence type="predicted"/>
<accession>A0A1S7SDK4</accession>
<organism evidence="2 3">
    <name type="scientific">Agrobacterium tumefaciens str. Kerr 14</name>
    <dbReference type="NCBI Taxonomy" id="1183424"/>
    <lineage>
        <taxon>Bacteria</taxon>
        <taxon>Pseudomonadati</taxon>
        <taxon>Pseudomonadota</taxon>
        <taxon>Alphaproteobacteria</taxon>
        <taxon>Hyphomicrobiales</taxon>
        <taxon>Rhizobiaceae</taxon>
        <taxon>Rhizobium/Agrobacterium group</taxon>
        <taxon>Agrobacterium</taxon>
        <taxon>Agrobacterium tumefaciens complex</taxon>
    </lineage>
</organism>
<protein>
    <recommendedName>
        <fullName evidence="4">DUF736 domain-containing protein</fullName>
    </recommendedName>
</protein>
<feature type="region of interest" description="Disordered" evidence="1">
    <location>
        <begin position="166"/>
        <end position="185"/>
    </location>
</feature>
<dbReference type="Pfam" id="PF05284">
    <property type="entry name" value="DUF736"/>
    <property type="match status" value="1"/>
</dbReference>
<dbReference type="EMBL" id="FBWC01000038">
    <property type="protein sequence ID" value="CUX66388.1"/>
    <property type="molecule type" value="Genomic_DNA"/>
</dbReference>
<dbReference type="AlphaFoldDB" id="A0A1S7SDK4"/>
<dbReference type="InterPro" id="IPR007948">
    <property type="entry name" value="DUF736"/>
</dbReference>